<feature type="domain" description="Flagellar hook-associated protein 2 N-terminal" evidence="6">
    <location>
        <begin position="16"/>
        <end position="115"/>
    </location>
</feature>
<evidence type="ECO:0000256" key="3">
    <source>
        <dbReference type="ARBA" id="ARBA00023054"/>
    </source>
</evidence>
<comment type="subunit">
    <text evidence="2 5">Homopentamer.</text>
</comment>
<keyword evidence="8" id="KW-0966">Cell projection</keyword>
<reference evidence="8" key="1">
    <citation type="submission" date="2022-10" db="EMBL/GenBank/DDBJ databases">
        <authorList>
            <person name="Aires J."/>
            <person name="Mesa V."/>
        </authorList>
    </citation>
    <scope>NUCLEOTIDE SEQUENCE</scope>
    <source>
        <strain evidence="8">Clostridium neonatale JD116</strain>
    </source>
</reference>
<name>A0AAD2DEA9_9CLOT</name>
<dbReference type="RefSeq" id="WP_317049621.1">
    <property type="nucleotide sequence ID" value="NZ_CAMRXC010000240.1"/>
</dbReference>
<evidence type="ECO:0000256" key="2">
    <source>
        <dbReference type="ARBA" id="ARBA00011255"/>
    </source>
</evidence>
<comment type="caution">
    <text evidence="8">The sequence shown here is derived from an EMBL/GenBank/DDBJ whole genome shotgun (WGS) entry which is preliminary data.</text>
</comment>
<dbReference type="PANTHER" id="PTHR30288">
    <property type="entry name" value="FLAGELLAR CAP/ASSEMBLY PROTEIN FLID"/>
    <property type="match status" value="1"/>
</dbReference>
<sequence>MSSVSRTRATNLTGLIDIDSLVEANLLRQKTKLNTATQKMKVEEYRQQQYREVQTKAKTFYNKYCDILSGGSFLSSSTYNTTKYTSSNSNIVQATGSSTSNVTNYNISVETLAAKASTTFNKDSIVSGNKIKIKVGDGTEQEFTLNGSTKEEIAKKLNSDLINAGIEANAKYSDLANGGLGGLVIENSTEGDIKLNVSISEKLDSTTSKNVTTDGSYSTSIDKSNLKAGNKIKIDNVEITMSGANEEEIAKNLQSALSSKNLKAEYSSSDGKLTIKSTNAGDNAANKFEAKLIADGGEETNLNVDLDKGYSSSIDVSELNESKGININGQNFRIEYKDGTKEINIDELNKQLNSKSVQAKIENGKLIINSTGVGTASKFTAGVSTYSTSSETGTQKQGTNLTATITEGGNSYKINNGELPDGTKVSGNSIKLDGTTFTFTGTTVTKDSAGQIVSDNQVTLTGKSDGTELKNKIVEFIKDYNELLGHINGKLYEEYDKSYLPLTDEDKEGLSDSEIEKLEKKAQTGLLKNDSYLRNFADDMKLTMTTMLEKSGLSLEKIGISPVKDYTTQNGLFTVDEDKLLSAIEENPEGIQELFSGSNGIITKLKNNLSDHATGTFSRLAQKAGVAGGVTATTNEMTKDIEQRKKTIAQMQAALKEKEDALYSRYSSLESSLAALQAQQSSLLSYSS</sequence>
<dbReference type="SUPFAM" id="SSF64518">
    <property type="entry name" value="Phase 1 flagellin"/>
    <property type="match status" value="1"/>
</dbReference>
<dbReference type="GO" id="GO:0007155">
    <property type="term" value="P:cell adhesion"/>
    <property type="evidence" value="ECO:0007669"/>
    <property type="project" value="InterPro"/>
</dbReference>
<evidence type="ECO:0000313" key="8">
    <source>
        <dbReference type="EMBL" id="CAI3560461.1"/>
    </source>
</evidence>
<dbReference type="AlphaFoldDB" id="A0AAD2DEA9"/>
<comment type="similarity">
    <text evidence="1 5">Belongs to the FliD family.</text>
</comment>
<dbReference type="GO" id="GO:0071973">
    <property type="term" value="P:bacterial-type flagellum-dependent cell motility"/>
    <property type="evidence" value="ECO:0007669"/>
    <property type="project" value="TreeGrafter"/>
</dbReference>
<comment type="subcellular location">
    <subcellularLocation>
        <location evidence="5">Secreted</location>
    </subcellularLocation>
    <subcellularLocation>
        <location evidence="5">Bacterial flagellum</location>
    </subcellularLocation>
</comment>
<dbReference type="InterPro" id="IPR010809">
    <property type="entry name" value="FliD_C"/>
</dbReference>
<dbReference type="EMBL" id="CAMTCP010000111">
    <property type="protein sequence ID" value="CAI3560461.1"/>
    <property type="molecule type" value="Genomic_DNA"/>
</dbReference>
<keyword evidence="4 5" id="KW-0975">Bacterial flagellum</keyword>
<keyword evidence="3" id="KW-0175">Coiled coil</keyword>
<dbReference type="GO" id="GO:0009424">
    <property type="term" value="C:bacterial-type flagellum hook"/>
    <property type="evidence" value="ECO:0007669"/>
    <property type="project" value="UniProtKB-UniRule"/>
</dbReference>
<dbReference type="InterPro" id="IPR040026">
    <property type="entry name" value="FliD"/>
</dbReference>
<proteinExistence type="inferred from homology"/>
<comment type="function">
    <text evidence="5">Required for morphogenesis and for the elongation of the flagellar filament by facilitating polymerization of the flagellin monomers at the tip of growing filament. Forms a capping structure, which prevents flagellin subunits (transported through the central channel of the flagellum) from leaking out without polymerization at the distal end.</text>
</comment>
<dbReference type="GO" id="GO:0005576">
    <property type="term" value="C:extracellular region"/>
    <property type="evidence" value="ECO:0007669"/>
    <property type="project" value="UniProtKB-SubCell"/>
</dbReference>
<dbReference type="GO" id="GO:0009421">
    <property type="term" value="C:bacterial-type flagellum filament cap"/>
    <property type="evidence" value="ECO:0007669"/>
    <property type="project" value="InterPro"/>
</dbReference>
<keyword evidence="5" id="KW-0964">Secreted</keyword>
<dbReference type="InterPro" id="IPR003481">
    <property type="entry name" value="FliD_N"/>
</dbReference>
<evidence type="ECO:0000313" key="9">
    <source>
        <dbReference type="Proteomes" id="UP001189143"/>
    </source>
</evidence>
<gene>
    <name evidence="8" type="ORF">CNEO2_10094</name>
</gene>
<dbReference type="Pfam" id="PF07195">
    <property type="entry name" value="FliD_C"/>
    <property type="match status" value="1"/>
</dbReference>
<evidence type="ECO:0000256" key="4">
    <source>
        <dbReference type="ARBA" id="ARBA00023143"/>
    </source>
</evidence>
<organism evidence="8 9">
    <name type="scientific">Clostridium neonatale</name>
    <dbReference type="NCBI Taxonomy" id="137838"/>
    <lineage>
        <taxon>Bacteria</taxon>
        <taxon>Bacillati</taxon>
        <taxon>Bacillota</taxon>
        <taxon>Clostridia</taxon>
        <taxon>Eubacteriales</taxon>
        <taxon>Clostridiaceae</taxon>
        <taxon>Clostridium</taxon>
    </lineage>
</organism>
<evidence type="ECO:0000259" key="7">
    <source>
        <dbReference type="Pfam" id="PF07195"/>
    </source>
</evidence>
<protein>
    <recommendedName>
        <fullName evidence="5">Flagellar hook-associated protein 2</fullName>
        <shortName evidence="5">HAP2</shortName>
    </recommendedName>
    <alternativeName>
        <fullName evidence="5">Flagellar cap protein</fullName>
    </alternativeName>
</protein>
<keyword evidence="8" id="KW-0969">Cilium</keyword>
<dbReference type="Pfam" id="PF02465">
    <property type="entry name" value="FliD_N"/>
    <property type="match status" value="1"/>
</dbReference>
<dbReference type="PANTHER" id="PTHR30288:SF0">
    <property type="entry name" value="FLAGELLAR HOOK-ASSOCIATED PROTEIN 2"/>
    <property type="match status" value="1"/>
</dbReference>
<evidence type="ECO:0000256" key="1">
    <source>
        <dbReference type="ARBA" id="ARBA00009764"/>
    </source>
</evidence>
<accession>A0AAD2DEA9</accession>
<evidence type="ECO:0000256" key="5">
    <source>
        <dbReference type="RuleBase" id="RU362066"/>
    </source>
</evidence>
<dbReference type="Proteomes" id="UP001189143">
    <property type="component" value="Unassembled WGS sequence"/>
</dbReference>
<feature type="domain" description="Flagellar hook-associated protein 2 C-terminal" evidence="7">
    <location>
        <begin position="433"/>
        <end position="677"/>
    </location>
</feature>
<keyword evidence="8" id="KW-0282">Flagellum</keyword>
<evidence type="ECO:0000259" key="6">
    <source>
        <dbReference type="Pfam" id="PF02465"/>
    </source>
</evidence>